<keyword evidence="1" id="KW-0812">Transmembrane</keyword>
<name>A0A9W6W4M7_9ACTN</name>
<dbReference type="EMBL" id="BSTK01000019">
    <property type="protein sequence ID" value="GLY91190.1"/>
    <property type="molecule type" value="Genomic_DNA"/>
</dbReference>
<keyword evidence="1" id="KW-0472">Membrane</keyword>
<evidence type="ECO:0000313" key="2">
    <source>
        <dbReference type="EMBL" id="GLY91190.1"/>
    </source>
</evidence>
<comment type="caution">
    <text evidence="2">The sequence shown here is derived from an EMBL/GenBank/DDBJ whole genome shotgun (WGS) entry which is preliminary data.</text>
</comment>
<reference evidence="2" key="1">
    <citation type="submission" date="2023-03" db="EMBL/GenBank/DDBJ databases">
        <title>Actinoallomurus iriomotensis NBRC 103684.</title>
        <authorList>
            <person name="Ichikawa N."/>
            <person name="Sato H."/>
            <person name="Tonouchi N."/>
        </authorList>
    </citation>
    <scope>NUCLEOTIDE SEQUENCE</scope>
    <source>
        <strain evidence="2">NBRC 103684</strain>
    </source>
</reference>
<keyword evidence="3" id="KW-1185">Reference proteome</keyword>
<evidence type="ECO:0000256" key="1">
    <source>
        <dbReference type="SAM" id="Phobius"/>
    </source>
</evidence>
<proteinExistence type="predicted"/>
<sequence>MAGRIIAALRAVVATVANVLVLPFRVFARLLGVSSKGRPGAARRTHRQAA</sequence>
<dbReference type="Proteomes" id="UP001165074">
    <property type="component" value="Unassembled WGS sequence"/>
</dbReference>
<protein>
    <submittedName>
        <fullName evidence="2">Uncharacterized protein</fullName>
    </submittedName>
</protein>
<organism evidence="2 3">
    <name type="scientific">Actinoallomurus iriomotensis</name>
    <dbReference type="NCBI Taxonomy" id="478107"/>
    <lineage>
        <taxon>Bacteria</taxon>
        <taxon>Bacillati</taxon>
        <taxon>Actinomycetota</taxon>
        <taxon>Actinomycetes</taxon>
        <taxon>Streptosporangiales</taxon>
        <taxon>Thermomonosporaceae</taxon>
        <taxon>Actinoallomurus</taxon>
    </lineage>
</organism>
<feature type="transmembrane region" description="Helical" evidence="1">
    <location>
        <begin position="6"/>
        <end position="28"/>
    </location>
</feature>
<dbReference type="RefSeq" id="WP_285582627.1">
    <property type="nucleotide sequence ID" value="NZ_BSTK01000019.1"/>
</dbReference>
<gene>
    <name evidence="2" type="ORF">Airi02_091190</name>
</gene>
<accession>A0A9W6W4M7</accession>
<keyword evidence="1" id="KW-1133">Transmembrane helix</keyword>
<evidence type="ECO:0000313" key="3">
    <source>
        <dbReference type="Proteomes" id="UP001165074"/>
    </source>
</evidence>
<dbReference type="AlphaFoldDB" id="A0A9W6W4M7"/>